<dbReference type="EMBL" id="KN837155">
    <property type="protein sequence ID" value="KIJ38991.1"/>
    <property type="molecule type" value="Genomic_DNA"/>
</dbReference>
<name>A0A0C9VMT4_SPHS4</name>
<dbReference type="Proteomes" id="UP000054279">
    <property type="component" value="Unassembled WGS sequence"/>
</dbReference>
<dbReference type="HOGENOM" id="CLU_001598_1_0_1"/>
<feature type="region of interest" description="Disordered" evidence="1">
    <location>
        <begin position="179"/>
        <end position="200"/>
    </location>
</feature>
<keyword evidence="3" id="KW-1185">Reference proteome</keyword>
<accession>A0A0C9VMT4</accession>
<feature type="compositionally biased region" description="Low complexity" evidence="1">
    <location>
        <begin position="184"/>
        <end position="198"/>
    </location>
</feature>
<evidence type="ECO:0000313" key="3">
    <source>
        <dbReference type="Proteomes" id="UP000054279"/>
    </source>
</evidence>
<feature type="compositionally biased region" description="Basic and acidic residues" evidence="1">
    <location>
        <begin position="1175"/>
        <end position="1185"/>
    </location>
</feature>
<protein>
    <recommendedName>
        <fullName evidence="4">Telomere-associated protein Rif1 N-terminal domain-containing protein</fullName>
    </recommendedName>
</protein>
<dbReference type="SUPFAM" id="SSF48371">
    <property type="entry name" value="ARM repeat"/>
    <property type="match status" value="1"/>
</dbReference>
<feature type="region of interest" description="Disordered" evidence="1">
    <location>
        <begin position="1"/>
        <end position="32"/>
    </location>
</feature>
<evidence type="ECO:0000313" key="2">
    <source>
        <dbReference type="EMBL" id="KIJ38991.1"/>
    </source>
</evidence>
<proteinExistence type="predicted"/>
<feature type="compositionally biased region" description="Low complexity" evidence="1">
    <location>
        <begin position="1260"/>
        <end position="1271"/>
    </location>
</feature>
<gene>
    <name evidence="2" type="ORF">M422DRAFT_32865</name>
</gene>
<dbReference type="InterPro" id="IPR016024">
    <property type="entry name" value="ARM-type_fold"/>
</dbReference>
<reference evidence="2 3" key="1">
    <citation type="submission" date="2014-06" db="EMBL/GenBank/DDBJ databases">
        <title>Evolutionary Origins and Diversification of the Mycorrhizal Mutualists.</title>
        <authorList>
            <consortium name="DOE Joint Genome Institute"/>
            <consortium name="Mycorrhizal Genomics Consortium"/>
            <person name="Kohler A."/>
            <person name="Kuo A."/>
            <person name="Nagy L.G."/>
            <person name="Floudas D."/>
            <person name="Copeland A."/>
            <person name="Barry K.W."/>
            <person name="Cichocki N."/>
            <person name="Veneault-Fourrey C."/>
            <person name="LaButti K."/>
            <person name="Lindquist E.A."/>
            <person name="Lipzen A."/>
            <person name="Lundell T."/>
            <person name="Morin E."/>
            <person name="Murat C."/>
            <person name="Riley R."/>
            <person name="Ohm R."/>
            <person name="Sun H."/>
            <person name="Tunlid A."/>
            <person name="Henrissat B."/>
            <person name="Grigoriev I.V."/>
            <person name="Hibbett D.S."/>
            <person name="Martin F."/>
        </authorList>
    </citation>
    <scope>NUCLEOTIDE SEQUENCE [LARGE SCALE GENOMIC DNA]</scope>
    <source>
        <strain evidence="2 3">SS14</strain>
    </source>
</reference>
<feature type="region of interest" description="Disordered" evidence="1">
    <location>
        <begin position="1130"/>
        <end position="1203"/>
    </location>
</feature>
<evidence type="ECO:0000256" key="1">
    <source>
        <dbReference type="SAM" id="MobiDB-lite"/>
    </source>
</evidence>
<feature type="region of interest" description="Disordered" evidence="1">
    <location>
        <begin position="1216"/>
        <end position="1304"/>
    </location>
</feature>
<feature type="compositionally biased region" description="Polar residues" evidence="1">
    <location>
        <begin position="1217"/>
        <end position="1235"/>
    </location>
</feature>
<organism evidence="2 3">
    <name type="scientific">Sphaerobolus stellatus (strain SS14)</name>
    <dbReference type="NCBI Taxonomy" id="990650"/>
    <lineage>
        <taxon>Eukaryota</taxon>
        <taxon>Fungi</taxon>
        <taxon>Dikarya</taxon>
        <taxon>Basidiomycota</taxon>
        <taxon>Agaricomycotina</taxon>
        <taxon>Agaricomycetes</taxon>
        <taxon>Phallomycetidae</taxon>
        <taxon>Geastrales</taxon>
        <taxon>Sphaerobolaceae</taxon>
        <taxon>Sphaerobolus</taxon>
    </lineage>
</organism>
<evidence type="ECO:0008006" key="4">
    <source>
        <dbReference type="Google" id="ProtNLM"/>
    </source>
</evidence>
<dbReference type="OrthoDB" id="2591260at2759"/>
<sequence length="1371" mass="150955">MSTSLPTPPRTIHRDKENQPPTPVTPSHPTVRTPRIVWSQDNLHHAYTTHIRQLPSSNSIKAPRKSILKKPHPPFMPPIASPQRATREVTPEPVDPLQHPLYLNSPVITIVSSLSTDLNAKISLTDLTEAYSVLSARLKTKTQAILDITGPIAALEPLYENSAQLAQAFRRDIGRALVDPQGPSAPASEESALSTPSSVGSVKKRGFTEQEVKYARDLCNLCHAALRCFSNMSVVPALYSIFSDEQLSEILTDILAIPLATTLPTPNARKTWQLSIWTLQSQRLPTAVLSPATSRIAYSIRRGIEGELGREGKQGAASDGLKAVGALISRQPAIFMAPFAEILPSVFANLTSQNATLRVEAAHALLSFSRAIIHTETRPPAVLQSLSQATVTYMAAQHEGRKSPEHLSPIGKAVKICFESETPGHAYQSPMWALSVITSLIVLSGADTLTQNRIIKFIMDHLQTALSFKRTTVRAAGGLVWRVLLWACLQLDKSDQSDEKKESGWKVVRQVVDGGIGISLVAALLGVEQIRSRRISQALQVINAMIKKGSKTCEEGVNVLAQILSGVGQSLEKDDTKRWEEHTLLAEPLLDGTFLRSEINNLPTHVKSGLNKSAAILDILPLHEDEVIQYWDVLFVIWTEAIKRAPLGMHGDVPVPLLQAWRSLLLTQSQLNQGCEAVVSEPSFIAQVRSLLGSFLTDKSLDWSLEPGAPSWANQEMKLGFVYKLWITVREVFSTSVLSKTASSLLDQLLRQQYTRNQAAVREAWVRLCSELLLVVPQESFESFWERARKDLSNDVECHLWNTVSSLYMRQGGSHIRAIQILSIPFLPFTAWELCQATLDTWKEMVKAAVDVANGRRISSSTVIDSITTQISGSKDRKRLLQAIPSLLHGINTTEVHRSPNRLPSRLFQTTSDLLLAAYASNDAEEQASGLILLRSLTRSINVIKQDQIVDALIALQDGLCPWIEDDAKVTADEQYNNEIIPLYALSLEILRGVTPSFEILNDLVPFLASAFNRIPSPGLGPTAFKNFWTTAYRTFDFVKHPYPEDLKPILRTVQELLCEPEEVFAPGLSQLMETQLPETDDVLLSIVPDSLLEDETNSSEGNPHEDSVVLNEEQSVIDELNTAISNDLTGDIDESQKSSLHPQPPTSVTPTSPSQRNSPSKRKRGGSFTGPANEESRNETDVESRKRRRPSVTPKQEAVEGWQTMSQADMFAMGSEDSNVQTTTPRTSDVSIPSSRPGKISASRIISPLPRRFHSETYDPPSDDSFSSSPLKDIAARRQLKRAKTAPAEPSSPAVDSPRRKLRRVPSEEYLAIEQAHAVVTTGASQMELQELLKASRMANSISMALNAQMAKRLVSSSSSAQSEAGPPAL</sequence>